<dbReference type="Pfam" id="PF03190">
    <property type="entry name" value="Thioredox_DsbH"/>
    <property type="match status" value="1"/>
</dbReference>
<dbReference type="CDD" id="cd02955">
    <property type="entry name" value="SSP411"/>
    <property type="match status" value="1"/>
</dbReference>
<gene>
    <name evidence="2" type="ORF">CLW00_11642</name>
</gene>
<accession>A0A2T0WDU4</accession>
<dbReference type="InterPro" id="IPR024705">
    <property type="entry name" value="Ssp411"/>
</dbReference>
<dbReference type="EMBL" id="PVTR01000016">
    <property type="protein sequence ID" value="PRY84883.1"/>
    <property type="molecule type" value="Genomic_DNA"/>
</dbReference>
<dbReference type="SUPFAM" id="SSF52833">
    <property type="entry name" value="Thioredoxin-like"/>
    <property type="match status" value="1"/>
</dbReference>
<keyword evidence="3" id="KW-1185">Reference proteome</keyword>
<evidence type="ECO:0000313" key="2">
    <source>
        <dbReference type="EMBL" id="PRY84883.1"/>
    </source>
</evidence>
<dbReference type="InterPro" id="IPR036249">
    <property type="entry name" value="Thioredoxin-like_sf"/>
</dbReference>
<evidence type="ECO:0000313" key="3">
    <source>
        <dbReference type="Proteomes" id="UP000238157"/>
    </source>
</evidence>
<dbReference type="InterPro" id="IPR008928">
    <property type="entry name" value="6-hairpin_glycosidase_sf"/>
</dbReference>
<comment type="caution">
    <text evidence="2">The sequence shown here is derived from an EMBL/GenBank/DDBJ whole genome shotgun (WGS) entry which is preliminary data.</text>
</comment>
<organism evidence="2 3">
    <name type="scientific">Mongoliibacter ruber</name>
    <dbReference type="NCBI Taxonomy" id="1750599"/>
    <lineage>
        <taxon>Bacteria</taxon>
        <taxon>Pseudomonadati</taxon>
        <taxon>Bacteroidota</taxon>
        <taxon>Cytophagia</taxon>
        <taxon>Cytophagales</taxon>
        <taxon>Cyclobacteriaceae</taxon>
        <taxon>Mongoliibacter</taxon>
    </lineage>
</organism>
<dbReference type="AlphaFoldDB" id="A0A2T0WDU4"/>
<reference evidence="2 3" key="1">
    <citation type="submission" date="2018-03" db="EMBL/GenBank/DDBJ databases">
        <title>Genomic Encyclopedia of Archaeal and Bacterial Type Strains, Phase II (KMG-II): from individual species to whole genera.</title>
        <authorList>
            <person name="Goeker M."/>
        </authorList>
    </citation>
    <scope>NUCLEOTIDE SEQUENCE [LARGE SCALE GENOMIC DNA]</scope>
    <source>
        <strain evidence="2 3">DSM 27929</strain>
    </source>
</reference>
<dbReference type="PANTHER" id="PTHR42899:SF1">
    <property type="entry name" value="SPERMATOGENESIS-ASSOCIATED PROTEIN 20"/>
    <property type="match status" value="1"/>
</dbReference>
<dbReference type="SUPFAM" id="SSF48208">
    <property type="entry name" value="Six-hairpin glycosidases"/>
    <property type="match status" value="1"/>
</dbReference>
<dbReference type="PIRSF" id="PIRSF006402">
    <property type="entry name" value="UCP006402_thioredoxin"/>
    <property type="match status" value="1"/>
</dbReference>
<dbReference type="PANTHER" id="PTHR42899">
    <property type="entry name" value="SPERMATOGENESIS-ASSOCIATED PROTEIN 20"/>
    <property type="match status" value="1"/>
</dbReference>
<dbReference type="Gene3D" id="1.50.10.20">
    <property type="match status" value="1"/>
</dbReference>
<evidence type="ECO:0000259" key="1">
    <source>
        <dbReference type="Pfam" id="PF03190"/>
    </source>
</evidence>
<dbReference type="Proteomes" id="UP000238157">
    <property type="component" value="Unassembled WGS sequence"/>
</dbReference>
<dbReference type="InterPro" id="IPR004879">
    <property type="entry name" value="Ssp411-like_TRX"/>
</dbReference>
<protein>
    <recommendedName>
        <fullName evidence="1">Spermatogenesis-associated protein 20-like TRX domain-containing protein</fullName>
    </recommendedName>
</protein>
<name>A0A2T0WDU4_9BACT</name>
<dbReference type="GO" id="GO:0005975">
    <property type="term" value="P:carbohydrate metabolic process"/>
    <property type="evidence" value="ECO:0007669"/>
    <property type="project" value="InterPro"/>
</dbReference>
<feature type="domain" description="Spermatogenesis-associated protein 20-like TRX" evidence="1">
    <location>
        <begin position="13"/>
        <end position="168"/>
    </location>
</feature>
<proteinExistence type="predicted"/>
<sequence length="686" mass="78108">MGNPTKLFYILGMNRLKDAQSPYLLQHAQNPVNWFPWGKEALDKSKTENKPIIVSIGYSACHWCHVMEKESFEDEATAALMNEYFVCIKIDREERPDLDNIYMDAVQAMGLQGGWPLNVFLMPDQKPFYGGTYFPNKQWKGLLQSIGEAYEQHFDQLAESAQEFGNNLQASEFDKYGLSHEVLQLSKNELADIVHKLASQFDLEWGGMNRKPKFPMPSIWSFVLDYALKSKDSPLLEKVLFTLRKIGMGGIYDHLRGGFARYSVDGEWFAPHFEKMLYDNGQLIDLYAKAFSITGDEFFKEKVVETVAWLQHEMLQEEGGFYAAQDADSEGVEGKFYTWTYEELENIAGEDLSWLSKIYNLKYQGNWEEGVNILFQTKSYEELAATEGLSKEAYIERLNRLKSNLLEVRNKRIYPGLDDKILSGWNGLMISGLVSAYLSESSAEALPLALRNGSFIFDNMFLEGQLYRSYKNGQAYTPAFLEDYAALIRACIDLYQATFDKLWLDRAKTLADTVIDQFYDEKDGFFFFNNPQAEKLIANKKELFDNVIPASNSIMARNLQDLSLFFYEDSFAEISNKMLGAIRKLIVRDPGFLCNWASLYLTSLVPKAEIAIVGKGAYEKAKILQKLLPTGVVVAASEDVTENPPLLSQKHGDKDGNALIYVCFNKACQRPVTDVAEAIKQIPDLR</sequence>
<dbReference type="Gene3D" id="3.40.30.10">
    <property type="entry name" value="Glutaredoxin"/>
    <property type="match status" value="1"/>
</dbReference>